<feature type="domain" description="DUF2062" evidence="2">
    <location>
        <begin position="31"/>
        <end position="180"/>
    </location>
</feature>
<dbReference type="PANTHER" id="PTHR40547">
    <property type="entry name" value="SLL0298 PROTEIN"/>
    <property type="match status" value="1"/>
</dbReference>
<sequence length="189" mass="21266">MSAGGRKDWLARWIGKNMPKREDLAESRWIRPLGHRVLHSEFWRFTRRSVPRGVGVGLIVGIFLMIPGIQIVGAAFLSIPFRANIPVAALMTFLSNPVTTPFILLASLQVGVVLGFRADLAAFHEMRASGATAANWLAWLFSDAAPALVSGLFIIAVVTGALGYFISIWVWRWWIARKWRRRRARRSEI</sequence>
<protein>
    <submittedName>
        <fullName evidence="3">DUF2062 domain-containing protein</fullName>
    </submittedName>
</protein>
<keyword evidence="1" id="KW-0812">Transmembrane</keyword>
<name>A0ABU3Q2Q9_9SPHN</name>
<feature type="transmembrane region" description="Helical" evidence="1">
    <location>
        <begin position="54"/>
        <end position="78"/>
    </location>
</feature>
<reference evidence="3 4" key="1">
    <citation type="submission" date="2023-05" db="EMBL/GenBank/DDBJ databases">
        <authorList>
            <person name="Guo Y."/>
        </authorList>
    </citation>
    <scope>NUCLEOTIDE SEQUENCE [LARGE SCALE GENOMIC DNA]</scope>
    <source>
        <strain evidence="3 4">GR2756</strain>
    </source>
</reference>
<organism evidence="3 4">
    <name type="scientific">Sphingosinicella rhizophila</name>
    <dbReference type="NCBI Taxonomy" id="3050082"/>
    <lineage>
        <taxon>Bacteria</taxon>
        <taxon>Pseudomonadati</taxon>
        <taxon>Pseudomonadota</taxon>
        <taxon>Alphaproteobacteria</taxon>
        <taxon>Sphingomonadales</taxon>
        <taxon>Sphingosinicellaceae</taxon>
        <taxon>Sphingosinicella</taxon>
    </lineage>
</organism>
<accession>A0ABU3Q2Q9</accession>
<evidence type="ECO:0000313" key="4">
    <source>
        <dbReference type="Proteomes" id="UP001259572"/>
    </source>
</evidence>
<feature type="transmembrane region" description="Helical" evidence="1">
    <location>
        <begin position="151"/>
        <end position="175"/>
    </location>
</feature>
<dbReference type="EMBL" id="JAVUPU010000001">
    <property type="protein sequence ID" value="MDT9597706.1"/>
    <property type="molecule type" value="Genomic_DNA"/>
</dbReference>
<evidence type="ECO:0000313" key="3">
    <source>
        <dbReference type="EMBL" id="MDT9597706.1"/>
    </source>
</evidence>
<feature type="transmembrane region" description="Helical" evidence="1">
    <location>
        <begin position="98"/>
        <end position="116"/>
    </location>
</feature>
<evidence type="ECO:0000256" key="1">
    <source>
        <dbReference type="SAM" id="Phobius"/>
    </source>
</evidence>
<proteinExistence type="predicted"/>
<keyword evidence="1" id="KW-0472">Membrane</keyword>
<dbReference type="Pfam" id="PF09835">
    <property type="entry name" value="DUF2062"/>
    <property type="match status" value="1"/>
</dbReference>
<gene>
    <name evidence="3" type="ORF">RQX22_01925</name>
</gene>
<keyword evidence="4" id="KW-1185">Reference proteome</keyword>
<comment type="caution">
    <text evidence="3">The sequence shown here is derived from an EMBL/GenBank/DDBJ whole genome shotgun (WGS) entry which is preliminary data.</text>
</comment>
<dbReference type="Proteomes" id="UP001259572">
    <property type="component" value="Unassembled WGS sequence"/>
</dbReference>
<keyword evidence="1" id="KW-1133">Transmembrane helix</keyword>
<dbReference type="RefSeq" id="WP_315723126.1">
    <property type="nucleotide sequence ID" value="NZ_JAVUPU010000001.1"/>
</dbReference>
<dbReference type="PANTHER" id="PTHR40547:SF1">
    <property type="entry name" value="SLL0298 PROTEIN"/>
    <property type="match status" value="1"/>
</dbReference>
<dbReference type="InterPro" id="IPR018639">
    <property type="entry name" value="DUF2062"/>
</dbReference>
<evidence type="ECO:0000259" key="2">
    <source>
        <dbReference type="Pfam" id="PF09835"/>
    </source>
</evidence>